<dbReference type="EMBL" id="JALLPB020000141">
    <property type="protein sequence ID" value="KAL3816591.1"/>
    <property type="molecule type" value="Genomic_DNA"/>
</dbReference>
<evidence type="ECO:0000313" key="3">
    <source>
        <dbReference type="EMBL" id="KAL3816591.1"/>
    </source>
</evidence>
<feature type="region of interest" description="Disordered" evidence="1">
    <location>
        <begin position="34"/>
        <end position="57"/>
    </location>
</feature>
<reference evidence="3 4" key="1">
    <citation type="submission" date="2024-10" db="EMBL/GenBank/DDBJ databases">
        <title>Updated reference genomes for cyclostephanoid diatoms.</title>
        <authorList>
            <person name="Roberts W.R."/>
            <person name="Alverson A.J."/>
        </authorList>
    </citation>
    <scope>NUCLEOTIDE SEQUENCE [LARGE SCALE GENOMIC DNA]</scope>
    <source>
        <strain evidence="3 4">AJA228-03</strain>
    </source>
</reference>
<comment type="caution">
    <text evidence="3">The sequence shown here is derived from an EMBL/GenBank/DDBJ whole genome shotgun (WGS) entry which is preliminary data.</text>
</comment>
<dbReference type="InterPro" id="IPR052184">
    <property type="entry name" value="SDR_enzymes"/>
</dbReference>
<name>A0ABD3RWN3_9STRA</name>
<keyword evidence="4" id="KW-1185">Reference proteome</keyword>
<dbReference type="InterPro" id="IPR036291">
    <property type="entry name" value="NAD(P)-bd_dom_sf"/>
</dbReference>
<proteinExistence type="predicted"/>
<dbReference type="AlphaFoldDB" id="A0ABD3RWN3"/>
<dbReference type="Gene3D" id="3.40.50.720">
    <property type="entry name" value="NAD(P)-binding Rossmann-like Domain"/>
    <property type="match status" value="1"/>
</dbReference>
<dbReference type="Proteomes" id="UP001530377">
    <property type="component" value="Unassembled WGS sequence"/>
</dbReference>
<evidence type="ECO:0000256" key="1">
    <source>
        <dbReference type="SAM" id="MobiDB-lite"/>
    </source>
</evidence>
<evidence type="ECO:0000313" key="4">
    <source>
        <dbReference type="Proteomes" id="UP001530377"/>
    </source>
</evidence>
<feature type="signal peptide" evidence="2">
    <location>
        <begin position="1"/>
        <end position="22"/>
    </location>
</feature>
<dbReference type="InterPro" id="IPR002347">
    <property type="entry name" value="SDR_fam"/>
</dbReference>
<evidence type="ECO:0000256" key="2">
    <source>
        <dbReference type="SAM" id="SignalP"/>
    </source>
</evidence>
<accession>A0ABD3RWN3</accession>
<keyword evidence="2" id="KW-0732">Signal</keyword>
<feature type="compositionally biased region" description="Low complexity" evidence="1">
    <location>
        <begin position="39"/>
        <end position="52"/>
    </location>
</feature>
<dbReference type="Pfam" id="PF00106">
    <property type="entry name" value="adh_short"/>
    <property type="match status" value="1"/>
</dbReference>
<sequence>MKAVPTSIPLLLVLNLLGRAVAFTAQLPRHPTFTHRAMSSSSLSSSSSSAAADIDETRGGTHSIADQVARYANARATNNARYLDIDSVFDGNDLSGKRVLVTGGNRGLGLAIVRELVAIGATAIVVCRSSSTELERLVGKWNVYSGVDVVDDEAVKKVAGKIKGDGGALDVVINNAGYFYEPRELVKDNTLNFDEQLKQINICALGPLRMNSALINAKALADGAKLVVITSQAGSVEWRSTQNKDTGGDYGHHMSRAACNMAAALLAQEVKGMGYSVLLLHPGFNRTEMTKKYEHIWDIEGAVDPKVGAKRVLYEVIKNGMEETGKFINCEDGLQIPW</sequence>
<dbReference type="PANTHER" id="PTHR45458">
    <property type="entry name" value="SHORT-CHAIN DEHYDROGENASE/REDUCTASE SDR"/>
    <property type="match status" value="1"/>
</dbReference>
<organism evidence="3 4">
    <name type="scientific">Cyclostephanos tholiformis</name>
    <dbReference type="NCBI Taxonomy" id="382380"/>
    <lineage>
        <taxon>Eukaryota</taxon>
        <taxon>Sar</taxon>
        <taxon>Stramenopiles</taxon>
        <taxon>Ochrophyta</taxon>
        <taxon>Bacillariophyta</taxon>
        <taxon>Coscinodiscophyceae</taxon>
        <taxon>Thalassiosirophycidae</taxon>
        <taxon>Stephanodiscales</taxon>
        <taxon>Stephanodiscaceae</taxon>
        <taxon>Cyclostephanos</taxon>
    </lineage>
</organism>
<dbReference type="SUPFAM" id="SSF51735">
    <property type="entry name" value="NAD(P)-binding Rossmann-fold domains"/>
    <property type="match status" value="1"/>
</dbReference>
<dbReference type="PRINTS" id="PR00081">
    <property type="entry name" value="GDHRDH"/>
</dbReference>
<feature type="chain" id="PRO_5044795451" evidence="2">
    <location>
        <begin position="23"/>
        <end position="338"/>
    </location>
</feature>
<dbReference type="PANTHER" id="PTHR45458:SF1">
    <property type="entry name" value="SHORT CHAIN DEHYDROGENASE"/>
    <property type="match status" value="1"/>
</dbReference>
<protein>
    <submittedName>
        <fullName evidence="3">Uncharacterized protein</fullName>
    </submittedName>
</protein>
<gene>
    <name evidence="3" type="ORF">ACHAXA_001494</name>
</gene>